<dbReference type="EnsemblPlants" id="LPERR02G13040.1">
    <property type="protein sequence ID" value="LPERR02G13040.1"/>
    <property type="gene ID" value="LPERR02G13040"/>
</dbReference>
<evidence type="ECO:0000256" key="3">
    <source>
        <dbReference type="ARBA" id="ARBA00022679"/>
    </source>
</evidence>
<reference evidence="11" key="2">
    <citation type="submission" date="2013-12" db="EMBL/GenBank/DDBJ databases">
        <authorList>
            <person name="Yu Y."/>
            <person name="Lee S."/>
            <person name="de Baynast K."/>
            <person name="Wissotski M."/>
            <person name="Liu L."/>
            <person name="Talag J."/>
            <person name="Goicoechea J."/>
            <person name="Angelova A."/>
            <person name="Jetty R."/>
            <person name="Kudrna D."/>
            <person name="Golser W."/>
            <person name="Rivera L."/>
            <person name="Zhang J."/>
            <person name="Wing R."/>
        </authorList>
    </citation>
    <scope>NUCLEOTIDE SEQUENCE</scope>
</reference>
<keyword evidence="3" id="KW-0808">Transferase</keyword>
<evidence type="ECO:0000313" key="11">
    <source>
        <dbReference type="Proteomes" id="UP000032180"/>
    </source>
</evidence>
<feature type="transmembrane region" description="Helical" evidence="8">
    <location>
        <begin position="130"/>
        <end position="149"/>
    </location>
</feature>
<evidence type="ECO:0000313" key="10">
    <source>
        <dbReference type="EnsemblPlants" id="LPERR02G13040.1"/>
    </source>
</evidence>
<reference evidence="10" key="3">
    <citation type="submission" date="2015-04" db="UniProtKB">
        <authorList>
            <consortium name="EnsemblPlants"/>
        </authorList>
    </citation>
    <scope>IDENTIFICATION</scope>
</reference>
<evidence type="ECO:0000259" key="9">
    <source>
        <dbReference type="Pfam" id="PF13813"/>
    </source>
</evidence>
<dbReference type="GO" id="GO:0008374">
    <property type="term" value="F:O-acyltransferase activity"/>
    <property type="evidence" value="ECO:0007669"/>
    <property type="project" value="InterPro"/>
</dbReference>
<dbReference type="GO" id="GO:0016020">
    <property type="term" value="C:membrane"/>
    <property type="evidence" value="ECO:0007669"/>
    <property type="project" value="UniProtKB-SubCell"/>
</dbReference>
<proteinExistence type="inferred from homology"/>
<protein>
    <recommendedName>
        <fullName evidence="9">Wax synthase domain-containing protein</fullName>
    </recommendedName>
</protein>
<dbReference type="Proteomes" id="UP000032180">
    <property type="component" value="Chromosome 2"/>
</dbReference>
<comment type="subcellular location">
    <subcellularLocation>
        <location evidence="1">Membrane</location>
        <topology evidence="1">Multi-pass membrane protein</topology>
    </subcellularLocation>
</comment>
<dbReference type="GO" id="GO:0006629">
    <property type="term" value="P:lipid metabolic process"/>
    <property type="evidence" value="ECO:0007669"/>
    <property type="project" value="InterPro"/>
</dbReference>
<evidence type="ECO:0000256" key="4">
    <source>
        <dbReference type="ARBA" id="ARBA00022692"/>
    </source>
</evidence>
<dbReference type="Gramene" id="LPERR02G13040.1">
    <property type="protein sequence ID" value="LPERR02G13040.1"/>
    <property type="gene ID" value="LPERR02G13040"/>
</dbReference>
<evidence type="ECO:0000256" key="5">
    <source>
        <dbReference type="ARBA" id="ARBA00022989"/>
    </source>
</evidence>
<sequence length="175" mass="18912">MTLLGAVVSGTLGMELEPQFDRPYLSSSLGDFWGRRWNLAASASLRAAVYEPMRARFGSPAAGMAAAFLVSGLMHEVVVLYLTSRPPTGRVTAFFALHGACVCAERWWLRRRACSSGSKREAALGLLPRAVAASLVVGFVAGTAFWLFFPAMYCGGMDELYFAVNLPLGMVCTYP</sequence>
<keyword evidence="11" id="KW-1185">Reference proteome</keyword>
<dbReference type="PANTHER" id="PTHR31595:SF33">
    <property type="entry name" value="OS02G0468100 PROTEIN"/>
    <property type="match status" value="1"/>
</dbReference>
<evidence type="ECO:0000256" key="2">
    <source>
        <dbReference type="ARBA" id="ARBA00007282"/>
    </source>
</evidence>
<organism evidence="10 11">
    <name type="scientific">Leersia perrieri</name>
    <dbReference type="NCBI Taxonomy" id="77586"/>
    <lineage>
        <taxon>Eukaryota</taxon>
        <taxon>Viridiplantae</taxon>
        <taxon>Streptophyta</taxon>
        <taxon>Embryophyta</taxon>
        <taxon>Tracheophyta</taxon>
        <taxon>Spermatophyta</taxon>
        <taxon>Magnoliopsida</taxon>
        <taxon>Liliopsida</taxon>
        <taxon>Poales</taxon>
        <taxon>Poaceae</taxon>
        <taxon>BOP clade</taxon>
        <taxon>Oryzoideae</taxon>
        <taxon>Oryzeae</taxon>
        <taxon>Oryzinae</taxon>
        <taxon>Leersia</taxon>
    </lineage>
</organism>
<keyword evidence="7" id="KW-0012">Acyltransferase</keyword>
<evidence type="ECO:0000256" key="1">
    <source>
        <dbReference type="ARBA" id="ARBA00004141"/>
    </source>
</evidence>
<dbReference type="AlphaFoldDB" id="A0A0D9VFU1"/>
<dbReference type="InterPro" id="IPR044851">
    <property type="entry name" value="Wax_synthase"/>
</dbReference>
<evidence type="ECO:0000256" key="7">
    <source>
        <dbReference type="ARBA" id="ARBA00023315"/>
    </source>
</evidence>
<keyword evidence="6 8" id="KW-0472">Membrane</keyword>
<dbReference type="PANTHER" id="PTHR31595">
    <property type="entry name" value="LONG-CHAIN-ALCOHOL O-FATTY-ACYLTRANSFERASE 3-RELATED"/>
    <property type="match status" value="1"/>
</dbReference>
<dbReference type="Pfam" id="PF13813">
    <property type="entry name" value="MBOAT_2"/>
    <property type="match status" value="1"/>
</dbReference>
<keyword evidence="4 8" id="KW-0812">Transmembrane</keyword>
<dbReference type="InterPro" id="IPR032805">
    <property type="entry name" value="Wax_synthase_dom"/>
</dbReference>
<reference evidence="10 11" key="1">
    <citation type="submission" date="2012-08" db="EMBL/GenBank/DDBJ databases">
        <title>Oryza genome evolution.</title>
        <authorList>
            <person name="Wing R.A."/>
        </authorList>
    </citation>
    <scope>NUCLEOTIDE SEQUENCE</scope>
</reference>
<accession>A0A0D9VFU1</accession>
<keyword evidence="5 8" id="KW-1133">Transmembrane helix</keyword>
<dbReference type="STRING" id="77586.A0A0D9VFU1"/>
<dbReference type="HOGENOM" id="CLU_101979_0_0_1"/>
<feature type="domain" description="Wax synthase" evidence="9">
    <location>
        <begin position="17"/>
        <end position="96"/>
    </location>
</feature>
<name>A0A0D9VFU1_9ORYZ</name>
<dbReference type="eggNOG" id="ENOG502SGJ4">
    <property type="taxonomic scope" value="Eukaryota"/>
</dbReference>
<feature type="transmembrane region" description="Helical" evidence="8">
    <location>
        <begin position="61"/>
        <end position="83"/>
    </location>
</feature>
<evidence type="ECO:0000256" key="6">
    <source>
        <dbReference type="ARBA" id="ARBA00023136"/>
    </source>
</evidence>
<evidence type="ECO:0000256" key="8">
    <source>
        <dbReference type="SAM" id="Phobius"/>
    </source>
</evidence>
<comment type="similarity">
    <text evidence="2">Belongs to the wax synthase family.</text>
</comment>